<feature type="region of interest" description="Disordered" evidence="1">
    <location>
        <begin position="1"/>
        <end position="31"/>
    </location>
</feature>
<keyword evidence="3" id="KW-1185">Reference proteome</keyword>
<evidence type="ECO:0000313" key="3">
    <source>
        <dbReference type="Proteomes" id="UP000253868"/>
    </source>
</evidence>
<name>A0A345HIK8_9ACTN</name>
<dbReference type="KEGG" id="spad:DVK44_01315"/>
<gene>
    <name evidence="2" type="ORF">DVK44_01315</name>
</gene>
<accession>A0A345HIK8</accession>
<evidence type="ECO:0000313" key="2">
    <source>
        <dbReference type="EMBL" id="AXG76532.1"/>
    </source>
</evidence>
<dbReference type="RefSeq" id="WP_114657861.1">
    <property type="nucleotide sequence ID" value="NZ_CP031194.1"/>
</dbReference>
<evidence type="ECO:0000256" key="1">
    <source>
        <dbReference type="SAM" id="MobiDB-lite"/>
    </source>
</evidence>
<feature type="compositionally biased region" description="Low complexity" evidence="1">
    <location>
        <begin position="10"/>
        <end position="25"/>
    </location>
</feature>
<dbReference type="Proteomes" id="UP000253868">
    <property type="component" value="Chromosome"/>
</dbReference>
<organism evidence="2 3">
    <name type="scientific">Streptomyces paludis</name>
    <dbReference type="NCBI Taxonomy" id="2282738"/>
    <lineage>
        <taxon>Bacteria</taxon>
        <taxon>Bacillati</taxon>
        <taxon>Actinomycetota</taxon>
        <taxon>Actinomycetes</taxon>
        <taxon>Kitasatosporales</taxon>
        <taxon>Streptomycetaceae</taxon>
        <taxon>Streptomyces</taxon>
    </lineage>
</organism>
<proteinExistence type="predicted"/>
<dbReference type="OrthoDB" id="4247979at2"/>
<sequence>MRRTVMPKTLAEPGAPAAPRLPGRPRGSRGARRPALTLALTGLALSLSAAPAAADSSACTHHFSGPQICIRLEGQGARNAVTGIWTNPPGDLTTHEVSLYRGGRLVSTATATRSGKALAYTWPTGDTGTGTELCVKFRGSQRLACQTPR</sequence>
<reference evidence="3" key="1">
    <citation type="submission" date="2018-07" db="EMBL/GenBank/DDBJ databases">
        <authorList>
            <person name="Zhao J."/>
        </authorList>
    </citation>
    <scope>NUCLEOTIDE SEQUENCE [LARGE SCALE GENOMIC DNA]</scope>
    <source>
        <strain evidence="3">GSSD-12</strain>
    </source>
</reference>
<dbReference type="EMBL" id="CP031194">
    <property type="protein sequence ID" value="AXG76532.1"/>
    <property type="molecule type" value="Genomic_DNA"/>
</dbReference>
<dbReference type="AlphaFoldDB" id="A0A345HIK8"/>
<protein>
    <submittedName>
        <fullName evidence="2">Uncharacterized protein</fullName>
    </submittedName>
</protein>